<accession>A0A2D2D2Q6</accession>
<feature type="region of interest" description="Disordered" evidence="8">
    <location>
        <begin position="258"/>
        <end position="310"/>
    </location>
</feature>
<keyword evidence="3 7" id="KW-0732">Signal</keyword>
<dbReference type="PANTHER" id="PTHR34001">
    <property type="entry name" value="BLL7405 PROTEIN"/>
    <property type="match status" value="1"/>
</dbReference>
<dbReference type="GO" id="GO:0015288">
    <property type="term" value="F:porin activity"/>
    <property type="evidence" value="ECO:0007669"/>
    <property type="project" value="InterPro"/>
</dbReference>
<evidence type="ECO:0000256" key="2">
    <source>
        <dbReference type="ARBA" id="ARBA00008769"/>
    </source>
</evidence>
<dbReference type="Gene3D" id="2.40.160.180">
    <property type="entry name" value="Carbohydrate-selective porin OprB"/>
    <property type="match status" value="1"/>
</dbReference>
<gene>
    <name evidence="10" type="ORF">CQW49_16305</name>
</gene>
<dbReference type="Pfam" id="PF04966">
    <property type="entry name" value="OprB"/>
    <property type="match status" value="1"/>
</dbReference>
<dbReference type="PANTHER" id="PTHR34001:SF3">
    <property type="entry name" value="BLL7405 PROTEIN"/>
    <property type="match status" value="1"/>
</dbReference>
<organism evidence="10 11">
    <name type="scientific">Methylosinus trichosporium (strain ATCC 35070 / NCIMB 11131 / UNIQEM 75 / OB3b)</name>
    <dbReference type="NCBI Taxonomy" id="595536"/>
    <lineage>
        <taxon>Bacteria</taxon>
        <taxon>Pseudomonadati</taxon>
        <taxon>Pseudomonadota</taxon>
        <taxon>Alphaproteobacteria</taxon>
        <taxon>Hyphomicrobiales</taxon>
        <taxon>Methylocystaceae</taxon>
        <taxon>Methylosinus</taxon>
    </lineage>
</organism>
<keyword evidence="5" id="KW-0998">Cell outer membrane</keyword>
<comment type="similarity">
    <text evidence="6">Belongs to the Omp25/RopB family.</text>
</comment>
<feature type="signal peptide" evidence="7">
    <location>
        <begin position="1"/>
        <end position="31"/>
    </location>
</feature>
<dbReference type="GO" id="GO:0009279">
    <property type="term" value="C:cell outer membrane"/>
    <property type="evidence" value="ECO:0007669"/>
    <property type="project" value="UniProtKB-SubCell"/>
</dbReference>
<dbReference type="InterPro" id="IPR007049">
    <property type="entry name" value="Carb-sel_porin_OprB"/>
</dbReference>
<evidence type="ECO:0000256" key="5">
    <source>
        <dbReference type="ARBA" id="ARBA00023237"/>
    </source>
</evidence>
<keyword evidence="11" id="KW-1185">Reference proteome</keyword>
<dbReference type="EMBL" id="CP023737">
    <property type="protein sequence ID" value="ATQ69265.1"/>
    <property type="molecule type" value="Genomic_DNA"/>
</dbReference>
<dbReference type="AlphaFoldDB" id="A0A2D2D2Q6"/>
<evidence type="ECO:0000313" key="11">
    <source>
        <dbReference type="Proteomes" id="UP000230709"/>
    </source>
</evidence>
<feature type="compositionally biased region" description="Basic and acidic residues" evidence="8">
    <location>
        <begin position="270"/>
        <end position="280"/>
    </location>
</feature>
<dbReference type="Proteomes" id="UP000230709">
    <property type="component" value="Chromosome"/>
</dbReference>
<dbReference type="InterPro" id="IPR027385">
    <property type="entry name" value="Beta-barrel_OMP"/>
</dbReference>
<dbReference type="Gene3D" id="2.40.160.20">
    <property type="match status" value="1"/>
</dbReference>
<feature type="domain" description="Outer membrane protein beta-barrel" evidence="9">
    <location>
        <begin position="19"/>
        <end position="255"/>
    </location>
</feature>
<dbReference type="Pfam" id="PF13505">
    <property type="entry name" value="OMP_b-brl"/>
    <property type="match status" value="1"/>
</dbReference>
<evidence type="ECO:0000313" key="10">
    <source>
        <dbReference type="EMBL" id="ATQ69265.1"/>
    </source>
</evidence>
<dbReference type="GO" id="GO:0008643">
    <property type="term" value="P:carbohydrate transport"/>
    <property type="evidence" value="ECO:0007669"/>
    <property type="project" value="InterPro"/>
</dbReference>
<reference evidence="11" key="1">
    <citation type="submission" date="2017-10" db="EMBL/GenBank/DDBJ databases">
        <title>Completed PacBio SMRT sequence of Methylosinus trichosporium OB3b reveals presence of a third large plasmid.</title>
        <authorList>
            <person name="Charles T.C."/>
            <person name="Lynch M.D.J."/>
            <person name="Heil J.R."/>
            <person name="Cheng J."/>
        </authorList>
    </citation>
    <scope>NUCLEOTIDE SEQUENCE [LARGE SCALE GENOMIC DNA]</scope>
    <source>
        <strain evidence="11">OB3b</strain>
    </source>
</reference>
<dbReference type="InterPro" id="IPR051692">
    <property type="entry name" value="OMP-like"/>
</dbReference>
<comment type="similarity">
    <text evidence="2 7">Belongs to the OprB family.</text>
</comment>
<dbReference type="STRING" id="595536.GCA_000178815_01920"/>
<feature type="chain" id="PRO_5013430767" evidence="7">
    <location>
        <begin position="32"/>
        <end position="732"/>
    </location>
</feature>
<evidence type="ECO:0000256" key="6">
    <source>
        <dbReference type="ARBA" id="ARBA00038306"/>
    </source>
</evidence>
<evidence type="ECO:0000256" key="1">
    <source>
        <dbReference type="ARBA" id="ARBA00004442"/>
    </source>
</evidence>
<sequence>MRIAERSTTSIMRRIFLATAALAAAAATPRAAETALSPPTLWEGMHIGVNAGAGFPLSSGGRLEGFGADAFGLAAPSHDRAGASIGAQIGYDWRKGEIVYGVETDFNYLGLRRAATGLFAAPSSFGLGGYALTADESSNSFMSLRGRLGRAYGPWLVYGTGGVAAGGWRGASNLARLPSLALYSAPLSQSSRMKYAIGAGVQRALGDHWSARLEYLYLNQQSQKQLYETAEATPPFLARQRSESHILRFGLDYRFAPEERTSSAETPQQPRDETKTKSGRETAASKTDDDEEGKGKDKEKDEETAEPENFNFHWQTTAVLQGYPKFPALYSGLFSLPPNGRADVGATNDLFFGMRLWEGAAAYLNPEINAGHALADSVGAAAYVNGAVARVGASAPYLRFQRYFLRQIIGLGGSASGADPEFGGYDETLQTAQNQLAGKVPKDRLTFTIGKFAAPDIFDNNKYAHDPTTGFLNIAVNAMGAFDYGADWWGYTYGAAVEWKQDRWTARAGLFQLSQYPNWPTIEPRIGRQFCAVAELESRYELFGRPGALRLLGYGDNGYFADLGDVVNYAFLAGEFPPDPSYPWLRKRHLKLGGGLNLEQELSSELGFFLRASISDGRFEFIDFSDIQRSLALGFVARGGLWGRAEDEFGAAMVFSGLSGPQARYYALGGTGLLIGDGAMTYAGEKVIEGYYRYRLREGVDLSLDYQFIGNPSHNVARGPVNIFGVRLRAMF</sequence>
<evidence type="ECO:0000256" key="8">
    <source>
        <dbReference type="SAM" id="MobiDB-lite"/>
    </source>
</evidence>
<comment type="subcellular location">
    <subcellularLocation>
        <location evidence="1">Cell outer membrane</location>
    </subcellularLocation>
</comment>
<evidence type="ECO:0000256" key="3">
    <source>
        <dbReference type="ARBA" id="ARBA00022729"/>
    </source>
</evidence>
<dbReference type="SUPFAM" id="SSF56925">
    <property type="entry name" value="OMPA-like"/>
    <property type="match status" value="1"/>
</dbReference>
<evidence type="ECO:0000256" key="4">
    <source>
        <dbReference type="ARBA" id="ARBA00023136"/>
    </source>
</evidence>
<proteinExistence type="inferred from homology"/>
<dbReference type="InterPro" id="IPR011250">
    <property type="entry name" value="OMP/PagP_B-barrel"/>
</dbReference>
<dbReference type="InterPro" id="IPR038673">
    <property type="entry name" value="OprB_sf"/>
</dbReference>
<evidence type="ECO:0000259" key="9">
    <source>
        <dbReference type="Pfam" id="PF13505"/>
    </source>
</evidence>
<keyword evidence="4" id="KW-0472">Membrane</keyword>
<protein>
    <submittedName>
        <fullName evidence="10">Porin</fullName>
    </submittedName>
</protein>
<evidence type="ECO:0000256" key="7">
    <source>
        <dbReference type="RuleBase" id="RU363072"/>
    </source>
</evidence>
<dbReference type="KEGG" id="mtw:CQW49_16305"/>
<name>A0A2D2D2Q6_METT3</name>